<evidence type="ECO:0000313" key="1">
    <source>
        <dbReference type="EMBL" id="MBP2067636.1"/>
    </source>
</evidence>
<protein>
    <submittedName>
        <fullName evidence="1">Alkanesulfonate monooxygenase SsuD/methylene tetrahydromethanopterin reductase-like flavin-dependent oxidoreductase (Luciferase family)</fullName>
    </submittedName>
</protein>
<keyword evidence="2" id="KW-1185">Reference proteome</keyword>
<organism evidence="1 2">
    <name type="scientific">Streptomyces iranensis</name>
    <dbReference type="NCBI Taxonomy" id="576784"/>
    <lineage>
        <taxon>Bacteria</taxon>
        <taxon>Bacillati</taxon>
        <taxon>Actinomycetota</taxon>
        <taxon>Actinomycetes</taxon>
        <taxon>Kitasatosporales</taxon>
        <taxon>Streptomycetaceae</taxon>
        <taxon>Streptomyces</taxon>
        <taxon>Streptomyces violaceusniger group</taxon>
    </lineage>
</organism>
<gene>
    <name evidence="1" type="ORF">J2Z30_008703</name>
</gene>
<sequence length="61" mass="5966">MLAGALGPAMLGVAGALAEGTIAVWAGPKALADHIVPALTRAATGAAVGPRHAWSPSHRCV</sequence>
<reference evidence="1 2" key="1">
    <citation type="submission" date="2021-03" db="EMBL/GenBank/DDBJ databases">
        <title>Genomic Encyclopedia of Type Strains, Phase IV (KMG-IV): sequencing the most valuable type-strain genomes for metagenomic binning, comparative biology and taxonomic classification.</title>
        <authorList>
            <person name="Goeker M."/>
        </authorList>
    </citation>
    <scope>NUCLEOTIDE SEQUENCE [LARGE SCALE GENOMIC DNA]</scope>
    <source>
        <strain evidence="1 2">DSM 41954</strain>
    </source>
</reference>
<comment type="caution">
    <text evidence="1">The sequence shown here is derived from an EMBL/GenBank/DDBJ whole genome shotgun (WGS) entry which is preliminary data.</text>
</comment>
<dbReference type="EMBL" id="JAGGLR010000032">
    <property type="protein sequence ID" value="MBP2067636.1"/>
    <property type="molecule type" value="Genomic_DNA"/>
</dbReference>
<proteinExistence type="predicted"/>
<dbReference type="Proteomes" id="UP000756710">
    <property type="component" value="Unassembled WGS sequence"/>
</dbReference>
<name>A0ABS4N8B1_9ACTN</name>
<evidence type="ECO:0000313" key="2">
    <source>
        <dbReference type="Proteomes" id="UP000756710"/>
    </source>
</evidence>
<accession>A0ABS4N8B1</accession>